<proteinExistence type="predicted"/>
<accession>A0ABP9TTY8</accession>
<comment type="caution">
    <text evidence="1">The sequence shown here is derived from an EMBL/GenBank/DDBJ whole genome shotgun (WGS) entry which is preliminary data.</text>
</comment>
<dbReference type="RefSeq" id="WP_412708036.1">
    <property type="nucleotide sequence ID" value="NZ_BAABMM010000025.1"/>
</dbReference>
<name>A0ABP9TTY8_9RICK</name>
<dbReference type="Proteomes" id="UP001628124">
    <property type="component" value="Unassembled WGS sequence"/>
</dbReference>
<protein>
    <submittedName>
        <fullName evidence="1">Uncharacterized protein</fullName>
    </submittedName>
</protein>
<reference evidence="1 2" key="1">
    <citation type="journal article" date="2024" name="Microbiol. Immunol.">
        <title>Discovery of a novel spotted fever group Rickettsia, 'Candidatus Rickettsia kedanie,' in unfed larval chigger mites, Leptotrombidium scutellare.</title>
        <authorList>
            <person name="Ogawa M."/>
            <person name="Matsutani M."/>
            <person name="Katayama T."/>
            <person name="Takada N."/>
            <person name="Noda S."/>
            <person name="Takahashi M."/>
            <person name="Kageyama D."/>
            <person name="Hanaoka N."/>
            <person name="Ebihara H."/>
        </authorList>
    </citation>
    <scope>NUCLEOTIDE SEQUENCE [LARGE SCALE GENOMIC DNA]</scope>
    <source>
        <strain evidence="1 2">KNCP2-13</strain>
    </source>
</reference>
<evidence type="ECO:0000313" key="1">
    <source>
        <dbReference type="EMBL" id="GAA5252358.1"/>
    </source>
</evidence>
<sequence length="77" mass="7996">MVKEGSQVIASPAHIVEGVINVGAKVAKAYDPVDKLQQGAKIKEKGTPSLGIADKVLDKIKTLSGAERAANVLETTV</sequence>
<organism evidence="1 2">
    <name type="scientific">Candidatus Rickettsia kedanie</name>
    <dbReference type="NCBI Taxonomy" id="3115352"/>
    <lineage>
        <taxon>Bacteria</taxon>
        <taxon>Pseudomonadati</taxon>
        <taxon>Pseudomonadota</taxon>
        <taxon>Alphaproteobacteria</taxon>
        <taxon>Rickettsiales</taxon>
        <taxon>Rickettsiaceae</taxon>
        <taxon>Rickettsieae</taxon>
        <taxon>Rickettsia</taxon>
        <taxon>spotted fever group</taxon>
    </lineage>
</organism>
<gene>
    <name evidence="1" type="ORF">KNCP2_06460</name>
</gene>
<dbReference type="EMBL" id="BAABMM010000025">
    <property type="protein sequence ID" value="GAA5252358.1"/>
    <property type="molecule type" value="Genomic_DNA"/>
</dbReference>
<evidence type="ECO:0000313" key="2">
    <source>
        <dbReference type="Proteomes" id="UP001628124"/>
    </source>
</evidence>
<keyword evidence="2" id="KW-1185">Reference proteome</keyword>